<reference evidence="7" key="1">
    <citation type="journal article" date="2019" name="Int. J. Syst. Evol. Microbiol.">
        <title>The Global Catalogue of Microorganisms (GCM) 10K type strain sequencing project: providing services to taxonomists for standard genome sequencing and annotation.</title>
        <authorList>
            <consortium name="The Broad Institute Genomics Platform"/>
            <consortium name="The Broad Institute Genome Sequencing Center for Infectious Disease"/>
            <person name="Wu L."/>
            <person name="Ma J."/>
        </authorList>
    </citation>
    <scope>NUCLEOTIDE SEQUENCE [LARGE SCALE GENOMIC DNA]</scope>
    <source>
        <strain evidence="7">JCM 30234</strain>
    </source>
</reference>
<dbReference type="RefSeq" id="WP_382358808.1">
    <property type="nucleotide sequence ID" value="NZ_JBHTGR010000018.1"/>
</dbReference>
<name>A0ABW2UWF1_9BACI</name>
<dbReference type="InterPro" id="IPR013324">
    <property type="entry name" value="RNA_pol_sigma_r3/r4-like"/>
</dbReference>
<dbReference type="PANTHER" id="PTHR30385:SF7">
    <property type="entry name" value="RNA POLYMERASE SIGMA FACTOR FLIA"/>
    <property type="match status" value="1"/>
</dbReference>
<evidence type="ECO:0000313" key="6">
    <source>
        <dbReference type="EMBL" id="MFC7747288.1"/>
    </source>
</evidence>
<feature type="domain" description="RNA polymerase sigma factor 70 region 4 type 2" evidence="5">
    <location>
        <begin position="143"/>
        <end position="193"/>
    </location>
</feature>
<keyword evidence="4" id="KW-0804">Transcription</keyword>
<keyword evidence="2" id="KW-0731">Sigma factor</keyword>
<comment type="caution">
    <text evidence="6">The sequence shown here is derived from an EMBL/GenBank/DDBJ whole genome shotgun (WGS) entry which is preliminary data.</text>
</comment>
<dbReference type="Gene3D" id="1.20.140.160">
    <property type="match status" value="1"/>
</dbReference>
<accession>A0ABW2UWF1</accession>
<evidence type="ECO:0000256" key="3">
    <source>
        <dbReference type="ARBA" id="ARBA00023125"/>
    </source>
</evidence>
<dbReference type="EMBL" id="JBHTGR010000018">
    <property type="protein sequence ID" value="MFC7747288.1"/>
    <property type="molecule type" value="Genomic_DNA"/>
</dbReference>
<evidence type="ECO:0000256" key="4">
    <source>
        <dbReference type="ARBA" id="ARBA00023163"/>
    </source>
</evidence>
<evidence type="ECO:0000256" key="1">
    <source>
        <dbReference type="ARBA" id="ARBA00023015"/>
    </source>
</evidence>
<dbReference type="PANTHER" id="PTHR30385">
    <property type="entry name" value="SIGMA FACTOR F FLAGELLAR"/>
    <property type="match status" value="1"/>
</dbReference>
<proteinExistence type="predicted"/>
<keyword evidence="1" id="KW-0805">Transcription regulation</keyword>
<dbReference type="SUPFAM" id="SSF88659">
    <property type="entry name" value="Sigma3 and sigma4 domains of RNA polymerase sigma factors"/>
    <property type="match status" value="1"/>
</dbReference>
<evidence type="ECO:0000259" key="5">
    <source>
        <dbReference type="Pfam" id="PF08281"/>
    </source>
</evidence>
<evidence type="ECO:0000256" key="2">
    <source>
        <dbReference type="ARBA" id="ARBA00023082"/>
    </source>
</evidence>
<keyword evidence="3" id="KW-0238">DNA-binding</keyword>
<sequence>MERSKNQCHESLETFQQRHPRFFQQPVVQSFLRNEKHRELVRQAICFPTRQNMRLVDEAFQAFYSNVRAISYLAKAVHSQAIDFDKVAQKHASREMLTLDQPLRAEEYGEGATHKDMLYQPSSDMTGIIACETMDDYVKDPPLYQAIQSLTPKQQQILTYKYVRQLSNKEIADQFGDSPQNVSMLHHKALQHLKSQLKKEPDRYDDN</sequence>
<protein>
    <submittedName>
        <fullName evidence="6">RNA polymerase sigma factor</fullName>
    </submittedName>
</protein>
<dbReference type="CDD" id="cd06171">
    <property type="entry name" value="Sigma70_r4"/>
    <property type="match status" value="1"/>
</dbReference>
<gene>
    <name evidence="6" type="ORF">ACFQU8_08570</name>
</gene>
<dbReference type="NCBIfam" id="TIGR02937">
    <property type="entry name" value="sigma70-ECF"/>
    <property type="match status" value="1"/>
</dbReference>
<dbReference type="InterPro" id="IPR013249">
    <property type="entry name" value="RNA_pol_sigma70_r4_t2"/>
</dbReference>
<dbReference type="Proteomes" id="UP001596620">
    <property type="component" value="Unassembled WGS sequence"/>
</dbReference>
<evidence type="ECO:0000313" key="7">
    <source>
        <dbReference type="Proteomes" id="UP001596620"/>
    </source>
</evidence>
<dbReference type="Pfam" id="PF08281">
    <property type="entry name" value="Sigma70_r4_2"/>
    <property type="match status" value="1"/>
</dbReference>
<dbReference type="InterPro" id="IPR014284">
    <property type="entry name" value="RNA_pol_sigma-70_dom"/>
</dbReference>
<organism evidence="6 7">
    <name type="scientific">Lentibacillus kimchii</name>
    <dbReference type="NCBI Taxonomy" id="1542911"/>
    <lineage>
        <taxon>Bacteria</taxon>
        <taxon>Bacillati</taxon>
        <taxon>Bacillota</taxon>
        <taxon>Bacilli</taxon>
        <taxon>Bacillales</taxon>
        <taxon>Bacillaceae</taxon>
        <taxon>Lentibacillus</taxon>
    </lineage>
</organism>
<keyword evidence="7" id="KW-1185">Reference proteome</keyword>